<dbReference type="InParanoid" id="A0A165HJM4"/>
<gene>
    <name evidence="1" type="ORF">L228DRAFT_120717</name>
</gene>
<name>A0A165HJM4_XYLHT</name>
<organism evidence="1 2">
    <name type="scientific">Xylona heveae (strain CBS 132557 / TC161)</name>
    <dbReference type="NCBI Taxonomy" id="1328760"/>
    <lineage>
        <taxon>Eukaryota</taxon>
        <taxon>Fungi</taxon>
        <taxon>Dikarya</taxon>
        <taxon>Ascomycota</taxon>
        <taxon>Pezizomycotina</taxon>
        <taxon>Xylonomycetes</taxon>
        <taxon>Xylonales</taxon>
        <taxon>Xylonaceae</taxon>
        <taxon>Xylona</taxon>
    </lineage>
</organism>
<keyword evidence="2" id="KW-1185">Reference proteome</keyword>
<evidence type="ECO:0000313" key="1">
    <source>
        <dbReference type="EMBL" id="KZF23611.1"/>
    </source>
</evidence>
<evidence type="ECO:0000313" key="2">
    <source>
        <dbReference type="Proteomes" id="UP000076632"/>
    </source>
</evidence>
<reference evidence="1 2" key="1">
    <citation type="journal article" date="2016" name="Fungal Biol.">
        <title>The genome of Xylona heveae provides a window into fungal endophytism.</title>
        <authorList>
            <person name="Gazis R."/>
            <person name="Kuo A."/>
            <person name="Riley R."/>
            <person name="LaButti K."/>
            <person name="Lipzen A."/>
            <person name="Lin J."/>
            <person name="Amirebrahimi M."/>
            <person name="Hesse C.N."/>
            <person name="Spatafora J.W."/>
            <person name="Henrissat B."/>
            <person name="Hainaut M."/>
            <person name="Grigoriev I.V."/>
            <person name="Hibbett D.S."/>
        </authorList>
    </citation>
    <scope>NUCLEOTIDE SEQUENCE [LARGE SCALE GENOMIC DNA]</scope>
    <source>
        <strain evidence="1 2">TC161</strain>
    </source>
</reference>
<dbReference type="AlphaFoldDB" id="A0A165HJM4"/>
<dbReference type="Proteomes" id="UP000076632">
    <property type="component" value="Unassembled WGS sequence"/>
</dbReference>
<protein>
    <submittedName>
        <fullName evidence="1">Uncharacterized protein</fullName>
    </submittedName>
</protein>
<dbReference type="EMBL" id="KV407457">
    <property type="protein sequence ID" value="KZF23611.1"/>
    <property type="molecule type" value="Genomic_DNA"/>
</dbReference>
<dbReference type="GeneID" id="28894126"/>
<dbReference type="RefSeq" id="XP_018189166.1">
    <property type="nucleotide sequence ID" value="XM_018328989.1"/>
</dbReference>
<proteinExistence type="predicted"/>
<accession>A0A165HJM4</accession>
<sequence>MLKWVSPSLTSFPVAAYIETFNRPACYSLLVHALLCSVSGAILNQMTARYPPDASLSCALIISFLRICIKY</sequence>